<feature type="region of interest" description="Disordered" evidence="1">
    <location>
        <begin position="1"/>
        <end position="24"/>
    </location>
</feature>
<evidence type="ECO:0000313" key="4">
    <source>
        <dbReference type="Proteomes" id="UP000274756"/>
    </source>
</evidence>
<evidence type="ECO:0000313" key="2">
    <source>
        <dbReference type="EMBL" id="VDN56639.1"/>
    </source>
</evidence>
<evidence type="ECO:0000313" key="5">
    <source>
        <dbReference type="WBParaSite" id="DME_0000225201-mRNA-1"/>
    </source>
</evidence>
<gene>
    <name evidence="2" type="ORF">DME_LOCUS6612</name>
</gene>
<dbReference type="Proteomes" id="UP000274756">
    <property type="component" value="Unassembled WGS sequence"/>
</dbReference>
<protein>
    <submittedName>
        <fullName evidence="2 5">Uncharacterized protein</fullName>
    </submittedName>
</protein>
<evidence type="ECO:0000313" key="3">
    <source>
        <dbReference type="Proteomes" id="UP000038040"/>
    </source>
</evidence>
<sequence>MNDQKDDIADDDDNDTDDDDDDDIYYGAKALTADFPVQKQAPPALPENELDYGINVDNEPKVIFAIPLI</sequence>
<proteinExistence type="predicted"/>
<dbReference type="EMBL" id="UYYG01001156">
    <property type="protein sequence ID" value="VDN56639.1"/>
    <property type="molecule type" value="Genomic_DNA"/>
</dbReference>
<feature type="compositionally biased region" description="Acidic residues" evidence="1">
    <location>
        <begin position="8"/>
        <end position="24"/>
    </location>
</feature>
<organism evidence="3 5">
    <name type="scientific">Dracunculus medinensis</name>
    <name type="common">Guinea worm</name>
    <dbReference type="NCBI Taxonomy" id="318479"/>
    <lineage>
        <taxon>Eukaryota</taxon>
        <taxon>Metazoa</taxon>
        <taxon>Ecdysozoa</taxon>
        <taxon>Nematoda</taxon>
        <taxon>Chromadorea</taxon>
        <taxon>Rhabditida</taxon>
        <taxon>Spirurina</taxon>
        <taxon>Dracunculoidea</taxon>
        <taxon>Dracunculidae</taxon>
        <taxon>Dracunculus</taxon>
    </lineage>
</organism>
<dbReference type="Proteomes" id="UP000038040">
    <property type="component" value="Unplaced"/>
</dbReference>
<accession>A0A0N4U5V0</accession>
<keyword evidence="4" id="KW-1185">Reference proteome</keyword>
<evidence type="ECO:0000256" key="1">
    <source>
        <dbReference type="SAM" id="MobiDB-lite"/>
    </source>
</evidence>
<name>A0A0N4U5V0_DRAME</name>
<dbReference type="AlphaFoldDB" id="A0A0N4U5V0"/>
<reference evidence="2 4" key="2">
    <citation type="submission" date="2018-11" db="EMBL/GenBank/DDBJ databases">
        <authorList>
            <consortium name="Pathogen Informatics"/>
        </authorList>
    </citation>
    <scope>NUCLEOTIDE SEQUENCE [LARGE SCALE GENOMIC DNA]</scope>
</reference>
<reference evidence="5" key="1">
    <citation type="submission" date="2017-02" db="UniProtKB">
        <authorList>
            <consortium name="WormBaseParasite"/>
        </authorList>
    </citation>
    <scope>IDENTIFICATION</scope>
</reference>
<dbReference type="WBParaSite" id="DME_0000225201-mRNA-1">
    <property type="protein sequence ID" value="DME_0000225201-mRNA-1"/>
    <property type="gene ID" value="DME_0000225201"/>
</dbReference>